<dbReference type="EMBL" id="JAWZYT010003277">
    <property type="protein sequence ID" value="KAK4299248.1"/>
    <property type="molecule type" value="Genomic_DNA"/>
</dbReference>
<organism evidence="2 3">
    <name type="scientific">Petrolisthes manimaculis</name>
    <dbReference type="NCBI Taxonomy" id="1843537"/>
    <lineage>
        <taxon>Eukaryota</taxon>
        <taxon>Metazoa</taxon>
        <taxon>Ecdysozoa</taxon>
        <taxon>Arthropoda</taxon>
        <taxon>Crustacea</taxon>
        <taxon>Multicrustacea</taxon>
        <taxon>Malacostraca</taxon>
        <taxon>Eumalacostraca</taxon>
        <taxon>Eucarida</taxon>
        <taxon>Decapoda</taxon>
        <taxon>Pleocyemata</taxon>
        <taxon>Anomura</taxon>
        <taxon>Galatheoidea</taxon>
        <taxon>Porcellanidae</taxon>
        <taxon>Petrolisthes</taxon>
    </lineage>
</organism>
<evidence type="ECO:0000313" key="2">
    <source>
        <dbReference type="EMBL" id="KAK4299248.1"/>
    </source>
</evidence>
<protein>
    <submittedName>
        <fullName evidence="2">Uncharacterized protein</fullName>
    </submittedName>
</protein>
<evidence type="ECO:0000256" key="1">
    <source>
        <dbReference type="SAM" id="MobiDB-lite"/>
    </source>
</evidence>
<dbReference type="Proteomes" id="UP001292094">
    <property type="component" value="Unassembled WGS sequence"/>
</dbReference>
<dbReference type="AlphaFoldDB" id="A0AAE1P030"/>
<keyword evidence="3" id="KW-1185">Reference proteome</keyword>
<comment type="caution">
    <text evidence="2">The sequence shown here is derived from an EMBL/GenBank/DDBJ whole genome shotgun (WGS) entry which is preliminary data.</text>
</comment>
<feature type="region of interest" description="Disordered" evidence="1">
    <location>
        <begin position="335"/>
        <end position="355"/>
    </location>
</feature>
<name>A0AAE1P030_9EUCA</name>
<proteinExistence type="predicted"/>
<sequence>MWKEMWMRLRQSVTEAAVATAPAFKHLSTINVDYVATGELIWEIAKHCRLLQDLSLYVDTSNRRLYSKRFEDDLIMSLSGLYGHKKTTYTPFRGKAFGCPKLQRLVLPLVQSLQNLYEAEAEILKYLTRMKEIRNGSTTKAMEILIPEHVRKPFSLTHIEDEDAPQEETINHMLMLHDMEKENLLPKVISAKVRQDKERGGLHYLSIFPGLKVLEVFAYGELELSVSFSNITHFKSTCKWDHKKLVSFSRKAPNLEVFVLTDSSISRHKNFKDSMSFPSLRAIEFYGMGRGDPEPVTALLKGAKCLTHLIIGDEGGWAVVGGSWVNTPNLRIEGGSGEGRRQVVDPHIQSSPNDSTRQRRICGLWTIENICVNAGKQEWKWVGEARNTGVECEVESVISVEDMGEPESGQVVDGLVVLKMRRQGKRDKGSGGC</sequence>
<gene>
    <name evidence="2" type="ORF">Pmani_028465</name>
</gene>
<reference evidence="2" key="1">
    <citation type="submission" date="2023-11" db="EMBL/GenBank/DDBJ databases">
        <title>Genome assemblies of two species of porcelain crab, Petrolisthes cinctipes and Petrolisthes manimaculis (Anomura: Porcellanidae).</title>
        <authorList>
            <person name="Angst P."/>
        </authorList>
    </citation>
    <scope>NUCLEOTIDE SEQUENCE</scope>
    <source>
        <strain evidence="2">PB745_02</strain>
        <tissue evidence="2">Gill</tissue>
    </source>
</reference>
<accession>A0AAE1P030</accession>
<evidence type="ECO:0000313" key="3">
    <source>
        <dbReference type="Proteomes" id="UP001292094"/>
    </source>
</evidence>